<organism evidence="2 3">
    <name type="scientific">Sphingomonas sanxanigenens DSM 19645 = NX02</name>
    <dbReference type="NCBI Taxonomy" id="1123269"/>
    <lineage>
        <taxon>Bacteria</taxon>
        <taxon>Pseudomonadati</taxon>
        <taxon>Pseudomonadota</taxon>
        <taxon>Alphaproteobacteria</taxon>
        <taxon>Sphingomonadales</taxon>
        <taxon>Sphingomonadaceae</taxon>
        <taxon>Sphingomonas</taxon>
    </lineage>
</organism>
<dbReference type="PATRIC" id="fig|1123269.5.peg.3175"/>
<dbReference type="STRING" id="1123269.NX02_16220"/>
<dbReference type="HOGENOM" id="CLU_342222_0_0_5"/>
<dbReference type="KEGG" id="ssan:NX02_16220"/>
<feature type="signal peptide" evidence="1">
    <location>
        <begin position="1"/>
        <end position="24"/>
    </location>
</feature>
<feature type="chain" id="PRO_5004786211" evidence="1">
    <location>
        <begin position="25"/>
        <end position="802"/>
    </location>
</feature>
<keyword evidence="1" id="KW-0732">Signal</keyword>
<accession>W0AF50</accession>
<gene>
    <name evidence="2" type="ORF">NX02_16220</name>
</gene>
<protein>
    <submittedName>
        <fullName evidence="2">Uncharacterized protein</fullName>
    </submittedName>
</protein>
<dbReference type="OrthoDB" id="7052005at2"/>
<dbReference type="Proteomes" id="UP000018851">
    <property type="component" value="Chromosome"/>
</dbReference>
<dbReference type="RefSeq" id="WP_025293121.1">
    <property type="nucleotide sequence ID" value="NZ_CP006644.1"/>
</dbReference>
<keyword evidence="3" id="KW-1185">Reference proteome</keyword>
<evidence type="ECO:0000256" key="1">
    <source>
        <dbReference type="SAM" id="SignalP"/>
    </source>
</evidence>
<name>W0AF50_9SPHN</name>
<evidence type="ECO:0000313" key="3">
    <source>
        <dbReference type="Proteomes" id="UP000018851"/>
    </source>
</evidence>
<dbReference type="eggNOG" id="ENOG502Z8R4">
    <property type="taxonomic scope" value="Bacteria"/>
</dbReference>
<sequence>MRSFVSLSALLLAAAAVPLAPARADAPPFDLAGPTLRAKVTRNGVTLPIAQVPALAAGDTIEIGADLPSDQSAKYMLVSAFLHGATNPPSTKWIDRAETWKKKDKDRLLKLTVPEGARQLVLFMVPETGGDYGSVTKAVRGKPGEFVRAAQELNQASLDRSRLDTFMAAIRAQENLHPEYLKRVAPVLASSLSTKLNAECLQKVIELQANCLLENRESLVLADVHTSSMTETLVGAPTDLALQISSTRVGGQGYYSAYIAIARDLAKIFGAFNSPQFDYLPALGLQRDDKVSLMLNSAPSFTAPKSVLVVAMPTVEADQPPPLRNGADGALCATRPGLVLPVEGAPLIYSTGYAREATLQLTAANGSKVDVPLTARADRGGYVVSDANWRPEGFGTSATGHLRAIWGFKPFDGPDFALQFATDAPWRPLDENALVVGRDNVLRLKGDAAACVDSISLRQPNSAPRPLTWKTVGGDMIAVDLPLKDARPGELTLEIRRAGIDKTATVPVRAFSEASRLDALTYHAGDDWAVLAGRRLDQVAGVEIGGRRFRPDGLTREGDSDRLRIVAEGATGAAAKPEAGASLSAKIALSDGRSVGLPVRIAEPRVQVALVGKNIAPAGEAPALPLVPGSADVLPDFARLTFSVRAPAGIRFGATDAIEIATADDRIAAQLSVGRGLQLESAEILIANVDAAALGPSAFGPLRFRVVRQGVAGDWQPLATLVRQPRIDAIYCTAENCEIRGSRLFLIDAVSATPDFSGANRVPQGFTGGVFTVPVAVDGKLYLRLRDAPELVHSVAVPAARP</sequence>
<evidence type="ECO:0000313" key="2">
    <source>
        <dbReference type="EMBL" id="AHE54923.1"/>
    </source>
</evidence>
<dbReference type="AlphaFoldDB" id="W0AF50"/>
<proteinExistence type="predicted"/>
<dbReference type="EMBL" id="CP006644">
    <property type="protein sequence ID" value="AHE54923.1"/>
    <property type="molecule type" value="Genomic_DNA"/>
</dbReference>
<reference evidence="2 3" key="1">
    <citation type="submission" date="2013-07" db="EMBL/GenBank/DDBJ databases">
        <title>Completed genome of Sphingomonas sanxanigenens NX02.</title>
        <authorList>
            <person name="Ma T."/>
            <person name="Huang H."/>
            <person name="Wu M."/>
            <person name="Li X."/>
            <person name="Li G."/>
        </authorList>
    </citation>
    <scope>NUCLEOTIDE SEQUENCE [LARGE SCALE GENOMIC DNA]</scope>
    <source>
        <strain evidence="2 3">NX02</strain>
    </source>
</reference>